<dbReference type="EMBL" id="CAJOBJ010349332">
    <property type="protein sequence ID" value="CAF5206072.1"/>
    <property type="molecule type" value="Genomic_DNA"/>
</dbReference>
<comment type="caution">
    <text evidence="1">The sequence shown here is derived from an EMBL/GenBank/DDBJ whole genome shotgun (WGS) entry which is preliminary data.</text>
</comment>
<reference evidence="1" key="1">
    <citation type="submission" date="2021-02" db="EMBL/GenBank/DDBJ databases">
        <authorList>
            <person name="Nowell W R."/>
        </authorList>
    </citation>
    <scope>NUCLEOTIDE SEQUENCE</scope>
</reference>
<organism evidence="1 2">
    <name type="scientific">Rotaria magnacalcarata</name>
    <dbReference type="NCBI Taxonomy" id="392030"/>
    <lineage>
        <taxon>Eukaryota</taxon>
        <taxon>Metazoa</taxon>
        <taxon>Spiralia</taxon>
        <taxon>Gnathifera</taxon>
        <taxon>Rotifera</taxon>
        <taxon>Eurotatoria</taxon>
        <taxon>Bdelloidea</taxon>
        <taxon>Philodinida</taxon>
        <taxon>Philodinidae</taxon>
        <taxon>Rotaria</taxon>
    </lineage>
</organism>
<protein>
    <submittedName>
        <fullName evidence="1">Uncharacterized protein</fullName>
    </submittedName>
</protein>
<proteinExistence type="predicted"/>
<evidence type="ECO:0000313" key="1">
    <source>
        <dbReference type="EMBL" id="CAF5206072.1"/>
    </source>
</evidence>
<dbReference type="Proteomes" id="UP000681720">
    <property type="component" value="Unassembled WGS sequence"/>
</dbReference>
<sequence>MGNTVIVK</sequence>
<name>A0A8S3IYB3_9BILA</name>
<feature type="non-terminal residue" evidence="1">
    <location>
        <position position="8"/>
    </location>
</feature>
<gene>
    <name evidence="1" type="ORF">GIL414_LOCUS78182</name>
</gene>
<evidence type="ECO:0000313" key="2">
    <source>
        <dbReference type="Proteomes" id="UP000681720"/>
    </source>
</evidence>
<accession>A0A8S3IYB3</accession>